<evidence type="ECO:0000256" key="2">
    <source>
        <dbReference type="PIRSR" id="PIRSR005962-1"/>
    </source>
</evidence>
<comment type="caution">
    <text evidence="4">The sequence shown here is derived from an EMBL/GenBank/DDBJ whole genome shotgun (WGS) entry which is preliminary data.</text>
</comment>
<proteinExistence type="predicted"/>
<evidence type="ECO:0000313" key="5">
    <source>
        <dbReference type="Proteomes" id="UP000295097"/>
    </source>
</evidence>
<evidence type="ECO:0000313" key="4">
    <source>
        <dbReference type="EMBL" id="TCT36183.1"/>
    </source>
</evidence>
<dbReference type="NCBIfam" id="TIGR01891">
    <property type="entry name" value="amidohydrolases"/>
    <property type="match status" value="1"/>
</dbReference>
<keyword evidence="2" id="KW-0464">Manganese</keyword>
<feature type="binding site" evidence="2">
    <location>
        <position position="369"/>
    </location>
    <ligand>
        <name>Mn(2+)</name>
        <dbReference type="ChEBI" id="CHEBI:29035"/>
        <label>2</label>
    </ligand>
</feature>
<feature type="binding site" evidence="2">
    <location>
        <position position="144"/>
    </location>
    <ligand>
        <name>Mn(2+)</name>
        <dbReference type="ChEBI" id="CHEBI:29035"/>
        <label>2</label>
    </ligand>
</feature>
<dbReference type="CDD" id="cd05666">
    <property type="entry name" value="M20_Acy1-like"/>
    <property type="match status" value="1"/>
</dbReference>
<accession>A0A4V2V3Z5</accession>
<keyword evidence="2" id="KW-0479">Metal-binding</keyword>
<dbReference type="PANTHER" id="PTHR11014:SF63">
    <property type="entry name" value="METALLOPEPTIDASE, PUTATIVE (AFU_ORTHOLOGUE AFUA_6G09600)-RELATED"/>
    <property type="match status" value="1"/>
</dbReference>
<comment type="cofactor">
    <cofactor evidence="2">
        <name>Mn(2+)</name>
        <dbReference type="ChEBI" id="CHEBI:29035"/>
    </cofactor>
    <text evidence="2">The Mn(2+) ion enhances activity.</text>
</comment>
<reference evidence="4 5" key="1">
    <citation type="submission" date="2019-03" db="EMBL/GenBank/DDBJ databases">
        <title>Freshwater and sediment microbial communities from various areas in North America, analyzing microbe dynamics in response to fracking.</title>
        <authorList>
            <person name="Lamendella R."/>
        </authorList>
    </citation>
    <scope>NUCLEOTIDE SEQUENCE [LARGE SCALE GENOMIC DNA]</scope>
    <source>
        <strain evidence="4 5">175.2</strain>
    </source>
</reference>
<gene>
    <name evidence="4" type="ORF">EDC90_102339</name>
</gene>
<dbReference type="EMBL" id="SMAR01000023">
    <property type="protein sequence ID" value="TCT36183.1"/>
    <property type="molecule type" value="Genomic_DNA"/>
</dbReference>
<dbReference type="InterPro" id="IPR002933">
    <property type="entry name" value="Peptidase_M20"/>
</dbReference>
<protein>
    <submittedName>
        <fullName evidence="4">Hippurate hydrolase</fullName>
    </submittedName>
</protein>
<sequence>MTVQDKRATSVLSEIMSDHVFWRSLRQDLHAHPELGFEETRTSEIVAKLLAEDGIAVHRGLGGTGVVGTLKAGDGNRAIGLRADMDALAMPETADRPYKSTVEGKMHACGHDGHTVMLLAAARYLARTKDFSGTVHFIFQPAEEGRGGAKKMVEDGLFKLFPCDAVYGLHNMPGLAVDEMAVVEGPQLASSDSWRVTFRGTGTHGAKPHLGRDPVTASGHFIAALQTIVGRVVDPLQPAVVSACSVEAGDPNALNVIPDIVKIGGTARAYSPETRDQLEEEIGRLAHGMAASFGIEADYRFIRRIPPVVNATEPTQTALQAAETVFGEKVRTAFPPSTAGDDFAFFGHEVPGCYVWLGNGPAVDGALHHNTAYDFNDDAIGYGAAYWVRLTETELPVKTA</sequence>
<dbReference type="GO" id="GO:0050118">
    <property type="term" value="F:N-acetyldiaminopimelate deacetylase activity"/>
    <property type="evidence" value="ECO:0007669"/>
    <property type="project" value="UniProtKB-ARBA"/>
</dbReference>
<feature type="domain" description="Peptidase M20 dimerisation" evidence="3">
    <location>
        <begin position="192"/>
        <end position="282"/>
    </location>
</feature>
<dbReference type="GO" id="GO:0046872">
    <property type="term" value="F:metal ion binding"/>
    <property type="evidence" value="ECO:0007669"/>
    <property type="project" value="UniProtKB-KW"/>
</dbReference>
<dbReference type="Proteomes" id="UP000295097">
    <property type="component" value="Unassembled WGS sequence"/>
</dbReference>
<feature type="binding site" evidence="2">
    <location>
        <position position="109"/>
    </location>
    <ligand>
        <name>Mn(2+)</name>
        <dbReference type="ChEBI" id="CHEBI:29035"/>
        <label>2</label>
    </ligand>
</feature>
<dbReference type="FunFam" id="3.30.70.360:FF:000001">
    <property type="entry name" value="N-acetyldiaminopimelate deacetylase"/>
    <property type="match status" value="1"/>
</dbReference>
<dbReference type="GO" id="GO:0019877">
    <property type="term" value="P:diaminopimelate biosynthetic process"/>
    <property type="evidence" value="ECO:0007669"/>
    <property type="project" value="UniProtKB-ARBA"/>
</dbReference>
<name>A0A4V2V3Z5_9HYPH</name>
<keyword evidence="1 4" id="KW-0378">Hydrolase</keyword>
<dbReference type="InterPro" id="IPR011650">
    <property type="entry name" value="Peptidase_M20_dimer"/>
</dbReference>
<dbReference type="Gene3D" id="3.30.70.360">
    <property type="match status" value="1"/>
</dbReference>
<dbReference type="PANTHER" id="PTHR11014">
    <property type="entry name" value="PEPTIDASE M20 FAMILY MEMBER"/>
    <property type="match status" value="1"/>
</dbReference>
<organism evidence="4 5">
    <name type="scientific">Martelella mediterranea</name>
    <dbReference type="NCBI Taxonomy" id="293089"/>
    <lineage>
        <taxon>Bacteria</taxon>
        <taxon>Pseudomonadati</taxon>
        <taxon>Pseudomonadota</taxon>
        <taxon>Alphaproteobacteria</taxon>
        <taxon>Hyphomicrobiales</taxon>
        <taxon>Aurantimonadaceae</taxon>
        <taxon>Martelella</taxon>
    </lineage>
</organism>
<dbReference type="AlphaFoldDB" id="A0A4V2V3Z5"/>
<feature type="binding site" evidence="2">
    <location>
        <position position="111"/>
    </location>
    <ligand>
        <name>Mn(2+)</name>
        <dbReference type="ChEBI" id="CHEBI:29035"/>
        <label>2</label>
    </ligand>
</feature>
<dbReference type="Pfam" id="PF07687">
    <property type="entry name" value="M20_dimer"/>
    <property type="match status" value="1"/>
</dbReference>
<feature type="binding site" evidence="2">
    <location>
        <position position="170"/>
    </location>
    <ligand>
        <name>Mn(2+)</name>
        <dbReference type="ChEBI" id="CHEBI:29035"/>
        <label>2</label>
    </ligand>
</feature>
<dbReference type="InterPro" id="IPR017439">
    <property type="entry name" value="Amidohydrolase"/>
</dbReference>
<keyword evidence="5" id="KW-1185">Reference proteome</keyword>
<dbReference type="PIRSF" id="PIRSF005962">
    <property type="entry name" value="Pept_M20D_amidohydro"/>
    <property type="match status" value="1"/>
</dbReference>
<evidence type="ECO:0000256" key="1">
    <source>
        <dbReference type="ARBA" id="ARBA00022801"/>
    </source>
</evidence>
<evidence type="ECO:0000259" key="3">
    <source>
        <dbReference type="Pfam" id="PF07687"/>
    </source>
</evidence>
<dbReference type="Gene3D" id="3.40.630.10">
    <property type="entry name" value="Zn peptidases"/>
    <property type="match status" value="1"/>
</dbReference>
<dbReference type="SUPFAM" id="SSF55031">
    <property type="entry name" value="Bacterial exopeptidase dimerisation domain"/>
    <property type="match status" value="1"/>
</dbReference>
<dbReference type="Pfam" id="PF01546">
    <property type="entry name" value="Peptidase_M20"/>
    <property type="match status" value="1"/>
</dbReference>
<dbReference type="SUPFAM" id="SSF53187">
    <property type="entry name" value="Zn-dependent exopeptidases"/>
    <property type="match status" value="1"/>
</dbReference>
<dbReference type="InterPro" id="IPR036264">
    <property type="entry name" value="Bact_exopeptidase_dim_dom"/>
</dbReference>